<reference evidence="7" key="1">
    <citation type="submission" date="2020-01" db="EMBL/GenBank/DDBJ databases">
        <title>Genome sequence of Kobresia littledalei, the first chromosome-level genome in the family Cyperaceae.</title>
        <authorList>
            <person name="Qu G."/>
        </authorList>
    </citation>
    <scope>NUCLEOTIDE SEQUENCE</scope>
    <source>
        <strain evidence="7">C.B.Clarke</strain>
        <tissue evidence="7">Leaf</tissue>
    </source>
</reference>
<keyword evidence="3 4" id="KW-0687">Ribonucleoprotein</keyword>
<feature type="domain" description="KOW" evidence="5">
    <location>
        <begin position="4"/>
        <end position="31"/>
    </location>
</feature>
<dbReference type="CDD" id="cd06090">
    <property type="entry name" value="KOW_RPL27"/>
    <property type="match status" value="1"/>
</dbReference>
<evidence type="ECO:0000256" key="1">
    <source>
        <dbReference type="ARBA" id="ARBA00009124"/>
    </source>
</evidence>
<dbReference type="EMBL" id="SWLB01000010">
    <property type="protein sequence ID" value="KAF3333107.1"/>
    <property type="molecule type" value="Genomic_DNA"/>
</dbReference>
<dbReference type="Gene3D" id="2.30.30.770">
    <property type="match status" value="1"/>
</dbReference>
<keyword evidence="8" id="KW-1185">Reference proteome</keyword>
<keyword evidence="2 4" id="KW-0689">Ribosomal protein</keyword>
<protein>
    <recommendedName>
        <fullName evidence="4">60S ribosomal protein L27</fullName>
    </recommendedName>
</protein>
<evidence type="ECO:0000313" key="7">
    <source>
        <dbReference type="EMBL" id="KAF3333155.1"/>
    </source>
</evidence>
<dbReference type="GO" id="GO:1990904">
    <property type="term" value="C:ribonucleoprotein complex"/>
    <property type="evidence" value="ECO:0007669"/>
    <property type="project" value="UniProtKB-KW"/>
</dbReference>
<proteinExistence type="inferred from homology"/>
<dbReference type="PANTHER" id="PTHR10497">
    <property type="entry name" value="60S RIBOSOMAL PROTEIN L27"/>
    <property type="match status" value="1"/>
</dbReference>
<dbReference type="InterPro" id="IPR001141">
    <property type="entry name" value="Ribosomal_eL27"/>
</dbReference>
<comment type="similarity">
    <text evidence="1 4">Belongs to the eukaryotic ribosomal protein eL27 family.</text>
</comment>
<dbReference type="InterPro" id="IPR038655">
    <property type="entry name" value="Ribosomal_eL27_sf"/>
</dbReference>
<name>A0A833QT36_9POAL</name>
<dbReference type="GO" id="GO:0006412">
    <property type="term" value="P:translation"/>
    <property type="evidence" value="ECO:0007669"/>
    <property type="project" value="InterPro"/>
</dbReference>
<comment type="caution">
    <text evidence="7">The sequence shown here is derived from an EMBL/GenBank/DDBJ whole genome shotgun (WGS) entry which is preliminary data.</text>
</comment>
<dbReference type="PROSITE" id="PS01107">
    <property type="entry name" value="RIBOSOMAL_L27E"/>
    <property type="match status" value="1"/>
</dbReference>
<evidence type="ECO:0000256" key="4">
    <source>
        <dbReference type="RuleBase" id="RU000575"/>
    </source>
</evidence>
<dbReference type="GO" id="GO:0003735">
    <property type="term" value="F:structural constituent of ribosome"/>
    <property type="evidence" value="ECO:0007669"/>
    <property type="project" value="InterPro"/>
</dbReference>
<evidence type="ECO:0000313" key="8">
    <source>
        <dbReference type="Proteomes" id="UP000623129"/>
    </source>
</evidence>
<gene>
    <name evidence="6" type="ORF">FCM35_KLT00798</name>
    <name evidence="7" type="ORF">FCM35_KLT00846</name>
</gene>
<dbReference type="SUPFAM" id="SSF50104">
    <property type="entry name" value="Translation proteins SH3-like domain"/>
    <property type="match status" value="1"/>
</dbReference>
<organism evidence="7 8">
    <name type="scientific">Carex littledalei</name>
    <dbReference type="NCBI Taxonomy" id="544730"/>
    <lineage>
        <taxon>Eukaryota</taxon>
        <taxon>Viridiplantae</taxon>
        <taxon>Streptophyta</taxon>
        <taxon>Embryophyta</taxon>
        <taxon>Tracheophyta</taxon>
        <taxon>Spermatophyta</taxon>
        <taxon>Magnoliopsida</taxon>
        <taxon>Liliopsida</taxon>
        <taxon>Poales</taxon>
        <taxon>Cyperaceae</taxon>
        <taxon>Cyperoideae</taxon>
        <taxon>Cariceae</taxon>
        <taxon>Carex</taxon>
        <taxon>Carex subgen. Euthyceras</taxon>
    </lineage>
</organism>
<evidence type="ECO:0000256" key="3">
    <source>
        <dbReference type="ARBA" id="ARBA00023274"/>
    </source>
</evidence>
<dbReference type="EMBL" id="SWLB01000010">
    <property type="protein sequence ID" value="KAF3333155.1"/>
    <property type="molecule type" value="Genomic_DNA"/>
</dbReference>
<dbReference type="Pfam" id="PF01777">
    <property type="entry name" value="Ribosomal_L27e"/>
    <property type="match status" value="1"/>
</dbReference>
<sequence>MVKFLKPNKAVIVLNGRYAGRKAVIVQVYEGGNRDRPYGHCLVAGLAKYPKKVIRKDSAKKTAKKSRVKAFLKVVNFTHLMPTRYTLDVDLKDAVTGDALSTRDKKIAACKETKKRLEERFKTGKNRWFFTKLRF</sequence>
<dbReference type="InterPro" id="IPR041991">
    <property type="entry name" value="Ribosomal_eL27_KOW"/>
</dbReference>
<dbReference type="Pfam" id="PF00467">
    <property type="entry name" value="KOW"/>
    <property type="match status" value="1"/>
</dbReference>
<accession>A0A833QT36</accession>
<dbReference type="SMART" id="SM00739">
    <property type="entry name" value="KOW"/>
    <property type="match status" value="1"/>
</dbReference>
<dbReference type="AlphaFoldDB" id="A0A833QT36"/>
<evidence type="ECO:0000259" key="5">
    <source>
        <dbReference type="SMART" id="SM00739"/>
    </source>
</evidence>
<dbReference type="OrthoDB" id="1908962at2759"/>
<evidence type="ECO:0000313" key="6">
    <source>
        <dbReference type="EMBL" id="KAF3333107.1"/>
    </source>
</evidence>
<dbReference type="InterPro" id="IPR018262">
    <property type="entry name" value="Ribosomal_eL27_CS"/>
</dbReference>
<dbReference type="FunFam" id="2.30.30.770:FF:000001">
    <property type="entry name" value="60S ribosomal protein L27"/>
    <property type="match status" value="1"/>
</dbReference>
<dbReference type="InterPro" id="IPR008991">
    <property type="entry name" value="Translation_prot_SH3-like_sf"/>
</dbReference>
<evidence type="ECO:0000256" key="2">
    <source>
        <dbReference type="ARBA" id="ARBA00022980"/>
    </source>
</evidence>
<dbReference type="InterPro" id="IPR005824">
    <property type="entry name" value="KOW"/>
</dbReference>
<dbReference type="GO" id="GO:0005840">
    <property type="term" value="C:ribosome"/>
    <property type="evidence" value="ECO:0007669"/>
    <property type="project" value="UniProtKB-KW"/>
</dbReference>
<dbReference type="Proteomes" id="UP000623129">
    <property type="component" value="Unassembled WGS sequence"/>
</dbReference>